<comment type="caution">
    <text evidence="1">The sequence shown here is derived from an EMBL/GenBank/DDBJ whole genome shotgun (WGS) entry which is preliminary data.</text>
</comment>
<gene>
    <name evidence="1" type="ORF">POCTA_138.1.T0390341</name>
</gene>
<dbReference type="Proteomes" id="UP000683925">
    <property type="component" value="Unassembled WGS sequence"/>
</dbReference>
<reference evidence="1" key="1">
    <citation type="submission" date="2021-01" db="EMBL/GenBank/DDBJ databases">
        <authorList>
            <consortium name="Genoscope - CEA"/>
            <person name="William W."/>
        </authorList>
    </citation>
    <scope>NUCLEOTIDE SEQUENCE</scope>
</reference>
<evidence type="ECO:0000313" key="1">
    <source>
        <dbReference type="EMBL" id="CAD8161347.1"/>
    </source>
</evidence>
<proteinExistence type="predicted"/>
<evidence type="ECO:0000313" key="2">
    <source>
        <dbReference type="Proteomes" id="UP000683925"/>
    </source>
</evidence>
<name>A0A8S1UB72_PAROT</name>
<keyword evidence="2" id="KW-1185">Reference proteome</keyword>
<dbReference type="AlphaFoldDB" id="A0A8S1UB72"/>
<accession>A0A8S1UB72</accession>
<protein>
    <submittedName>
        <fullName evidence="1">Uncharacterized protein</fullName>
    </submittedName>
</protein>
<dbReference type="EMBL" id="CAJJDP010000039">
    <property type="protein sequence ID" value="CAD8161347.1"/>
    <property type="molecule type" value="Genomic_DNA"/>
</dbReference>
<organism evidence="1 2">
    <name type="scientific">Paramecium octaurelia</name>
    <dbReference type="NCBI Taxonomy" id="43137"/>
    <lineage>
        <taxon>Eukaryota</taxon>
        <taxon>Sar</taxon>
        <taxon>Alveolata</taxon>
        <taxon>Ciliophora</taxon>
        <taxon>Intramacronucleata</taxon>
        <taxon>Oligohymenophorea</taxon>
        <taxon>Peniculida</taxon>
        <taxon>Parameciidae</taxon>
        <taxon>Paramecium</taxon>
    </lineage>
</organism>
<sequence length="86" mass="10206">MILKKPSLQLYKVLKIKRFKGSQINSWLINVINFAQQKDIYYGYLIQNNFLILLHGGGQKQKEINCILPLQDQKQELYHEILLDLF</sequence>